<dbReference type="InterPro" id="IPR058543">
    <property type="entry name" value="Beta-prop_RSE1/DDB1/CPSF1_2nd"/>
</dbReference>
<dbReference type="InterPro" id="IPR050358">
    <property type="entry name" value="RSE1/DDB1/CFT1"/>
</dbReference>
<evidence type="ECO:0000313" key="2">
    <source>
        <dbReference type="EMBL" id="MPC15343.1"/>
    </source>
</evidence>
<feature type="domain" description="RSE1/DDB1/CPSF1 second beta-propeller" evidence="1">
    <location>
        <begin position="17"/>
        <end position="181"/>
    </location>
</feature>
<evidence type="ECO:0000259" key="1">
    <source>
        <dbReference type="Pfam" id="PF23726"/>
    </source>
</evidence>
<sequence>MSLDSIRGDSAWDYVSDHTLPHPSLPHPMTLTFCCQVLLVGMGNRNLRPVLLARVEEDLLMYEVFPFYENLSPTQLKIRLRLIEHNLILREKRSSRNRRKAEEEGSSGQERKIDRVSKLRGFSNISVYSGVFICGPYPHWVFMTVRGELRYHPMSVDGSVKCFAPFRNINCQNGFLYFNRKVILVQSLRPRRRRRVRFTLLPGSSLSSVSLSLVSACRLLFFDVSSAWSSLVRCRLSPCSSSSSDSLMRFPDLTVTGEDRFRLLVCCVLSFRLFSVSLSAGGLSGLCGGAVAPSEGSEFAWLSPFVSG</sequence>
<accession>A0A5B7D564</accession>
<dbReference type="EMBL" id="VSRR010000420">
    <property type="protein sequence ID" value="MPC15343.1"/>
    <property type="molecule type" value="Genomic_DNA"/>
</dbReference>
<dbReference type="OrthoDB" id="6109at2759"/>
<dbReference type="Pfam" id="PF23726">
    <property type="entry name" value="Beta-prop_RSE1_2nd"/>
    <property type="match status" value="1"/>
</dbReference>
<dbReference type="AlphaFoldDB" id="A0A5B7D564"/>
<comment type="caution">
    <text evidence="2">The sequence shown here is derived from an EMBL/GenBank/DDBJ whole genome shotgun (WGS) entry which is preliminary data.</text>
</comment>
<evidence type="ECO:0000313" key="3">
    <source>
        <dbReference type="Proteomes" id="UP000324222"/>
    </source>
</evidence>
<reference evidence="2 3" key="1">
    <citation type="submission" date="2019-05" db="EMBL/GenBank/DDBJ databases">
        <title>Another draft genome of Portunus trituberculatus and its Hox gene families provides insights of decapod evolution.</title>
        <authorList>
            <person name="Jeong J.-H."/>
            <person name="Song I."/>
            <person name="Kim S."/>
            <person name="Choi T."/>
            <person name="Kim D."/>
            <person name="Ryu S."/>
            <person name="Kim W."/>
        </authorList>
    </citation>
    <scope>NUCLEOTIDE SEQUENCE [LARGE SCALE GENOMIC DNA]</scope>
    <source>
        <tissue evidence="2">Muscle</tissue>
    </source>
</reference>
<keyword evidence="3" id="KW-1185">Reference proteome</keyword>
<dbReference type="PANTHER" id="PTHR10644">
    <property type="entry name" value="DNA REPAIR/RNA PROCESSING CPSF FAMILY"/>
    <property type="match status" value="1"/>
</dbReference>
<organism evidence="2 3">
    <name type="scientific">Portunus trituberculatus</name>
    <name type="common">Swimming crab</name>
    <name type="synonym">Neptunus trituberculatus</name>
    <dbReference type="NCBI Taxonomy" id="210409"/>
    <lineage>
        <taxon>Eukaryota</taxon>
        <taxon>Metazoa</taxon>
        <taxon>Ecdysozoa</taxon>
        <taxon>Arthropoda</taxon>
        <taxon>Crustacea</taxon>
        <taxon>Multicrustacea</taxon>
        <taxon>Malacostraca</taxon>
        <taxon>Eumalacostraca</taxon>
        <taxon>Eucarida</taxon>
        <taxon>Decapoda</taxon>
        <taxon>Pleocyemata</taxon>
        <taxon>Brachyura</taxon>
        <taxon>Eubrachyura</taxon>
        <taxon>Portunoidea</taxon>
        <taxon>Portunidae</taxon>
        <taxon>Portuninae</taxon>
        <taxon>Portunus</taxon>
    </lineage>
</organism>
<protein>
    <submittedName>
        <fullName evidence="2">Cleavage and polyadenylation specificity factor subunit 1</fullName>
    </submittedName>
</protein>
<name>A0A5B7D564_PORTR</name>
<proteinExistence type="predicted"/>
<gene>
    <name evidence="2" type="primary">Cpsf1_1</name>
    <name evidence="2" type="ORF">E2C01_008131</name>
</gene>
<dbReference type="Proteomes" id="UP000324222">
    <property type="component" value="Unassembled WGS sequence"/>
</dbReference>